<keyword evidence="2" id="KW-0175">Coiled coil</keyword>
<dbReference type="InterPro" id="IPR001932">
    <property type="entry name" value="PPM-type_phosphatase-like_dom"/>
</dbReference>
<evidence type="ECO:0000259" key="5">
    <source>
        <dbReference type="SMART" id="SM00331"/>
    </source>
</evidence>
<reference evidence="6" key="1">
    <citation type="submission" date="2016-10" db="EMBL/GenBank/DDBJ databases">
        <authorList>
            <person name="de Groot N.N."/>
        </authorList>
    </citation>
    <scope>NUCLEOTIDE SEQUENCE</scope>
</reference>
<keyword evidence="3" id="KW-0812">Transmembrane</keyword>
<dbReference type="SMART" id="SM00062">
    <property type="entry name" value="PBPb"/>
    <property type="match status" value="2"/>
</dbReference>
<keyword evidence="3" id="KW-0472">Membrane</keyword>
<dbReference type="CDD" id="cd01007">
    <property type="entry name" value="PBP2_BvgS_HisK_like"/>
    <property type="match status" value="1"/>
</dbReference>
<organism evidence="6">
    <name type="scientific">hydrothermal vent metagenome</name>
    <dbReference type="NCBI Taxonomy" id="652676"/>
    <lineage>
        <taxon>unclassified sequences</taxon>
        <taxon>metagenomes</taxon>
        <taxon>ecological metagenomes</taxon>
    </lineage>
</organism>
<feature type="coiled-coil region" evidence="2">
    <location>
        <begin position="495"/>
        <end position="522"/>
    </location>
</feature>
<keyword evidence="3" id="KW-1133">Transmembrane helix</keyword>
<dbReference type="Pfam" id="PF00497">
    <property type="entry name" value="SBP_bac_3"/>
    <property type="match status" value="2"/>
</dbReference>
<evidence type="ECO:0000313" key="6">
    <source>
        <dbReference type="EMBL" id="SFV90581.1"/>
    </source>
</evidence>
<name>A0A1W1E9Q3_9ZZZZ</name>
<proteinExistence type="predicted"/>
<dbReference type="PANTHER" id="PTHR35936:SF19">
    <property type="entry name" value="AMINO-ACID-BINDING PROTEIN YXEM-RELATED"/>
    <property type="match status" value="1"/>
</dbReference>
<dbReference type="Pfam" id="PF07228">
    <property type="entry name" value="SpoIIE"/>
    <property type="match status" value="1"/>
</dbReference>
<evidence type="ECO:0000256" key="2">
    <source>
        <dbReference type="SAM" id="Coils"/>
    </source>
</evidence>
<dbReference type="AlphaFoldDB" id="A0A1W1E9Q3"/>
<dbReference type="EMBL" id="FPIB01000017">
    <property type="protein sequence ID" value="SFV90581.1"/>
    <property type="molecule type" value="Genomic_DNA"/>
</dbReference>
<feature type="transmembrane region" description="Helical" evidence="3">
    <location>
        <begin position="474"/>
        <end position="494"/>
    </location>
</feature>
<dbReference type="PANTHER" id="PTHR35936">
    <property type="entry name" value="MEMBRANE-BOUND LYTIC MUREIN TRANSGLYCOSYLASE F"/>
    <property type="match status" value="1"/>
</dbReference>
<accession>A0A1W1E9Q3</accession>
<dbReference type="InterPro" id="IPR001638">
    <property type="entry name" value="Solute-binding_3/MltF_N"/>
</dbReference>
<dbReference type="SMART" id="SM00331">
    <property type="entry name" value="PP2C_SIG"/>
    <property type="match status" value="1"/>
</dbReference>
<dbReference type="InterPro" id="IPR036457">
    <property type="entry name" value="PPM-type-like_dom_sf"/>
</dbReference>
<protein>
    <submittedName>
        <fullName evidence="6">FIG017431: Sigma factor-like phosphatase with CBS pair domains</fullName>
    </submittedName>
</protein>
<sequence length="787" mass="90494">MKHLYKRILLCLVLIFSSLQAASYTVSYDPDYAPFSYSQDNKPYGLFIDIWKLWAQKNGHTLTFVQAKSWDDALDLAKNQKVDFFLGTDPYDAWMHASKPFYKTKTALFTRKTFSGKPKAIGIIGEDYKEDITHRFPKAKVHSYDTYKALIDALMAKEVDTIYDDAIAIAYYAIQNHVNHFIKQTYTYSTVSDVCAISALPEHVKIFDQGFCKLSLASLEKIEKNWIFDETLRFYKNTCFLSKTKLIYVYDPDWKPFEYQDKATHTHMGIIADVLALLSKKTGLLFTPLHTENWQQSIAKIKSKEAEMVSAIPYSKKNAAFLNFTTHPIYQYPAVLVAQKETPLLGDKEIAEHTIGIVKGSTLGKWIRQQYPHSQFTLLEKTEAGFDALKHREIDFFAINGVTATYYINALGFDQYRIYKRFNHEFSLKIALAKHLDPALLSVLDQGLAKITPQEYHTIYRKWTSVKIRKEIDWQLLLMIGGFALGIIAVFFIVNRKLKELVAKKTAQLQEFNKNLEHTVAERTCSLQATNRKMQDNINYASFIQNALLPSEKEMQCCFEDFFILWQPKDTVGGDIYFFHKLSERESLLFVIDCTGHGVSGAFVTMLVQAVKEQMLSKLAKKHYTPAAMLGRMNRDFATLIRQSRTASDIGFDAAVIHIDSHQKILTYAGAKIPLFYVDGEKVTTVHADRHSLGYANANLNHTFKQTQITLKKDMQFYITTDGYLDQNGGTKGYPMGKRRFIQLLEKIHRLPFAKQKETLLHHLNMYRKEEEQSDDITVIGFEVKID</sequence>
<dbReference type="Gene3D" id="3.60.40.10">
    <property type="entry name" value="PPM-type phosphatase domain"/>
    <property type="match status" value="1"/>
</dbReference>
<gene>
    <name evidence="6" type="ORF">MNB_SV-4-906</name>
</gene>
<evidence type="ECO:0000256" key="3">
    <source>
        <dbReference type="SAM" id="Phobius"/>
    </source>
</evidence>
<feature type="domain" description="Solute-binding protein family 3/N-terminal" evidence="4">
    <location>
        <begin position="23"/>
        <end position="230"/>
    </location>
</feature>
<dbReference type="SUPFAM" id="SSF53850">
    <property type="entry name" value="Periplasmic binding protein-like II"/>
    <property type="match status" value="2"/>
</dbReference>
<evidence type="ECO:0000256" key="1">
    <source>
        <dbReference type="ARBA" id="ARBA00022729"/>
    </source>
</evidence>
<feature type="domain" description="Solute-binding protein family 3/N-terminal" evidence="4">
    <location>
        <begin position="245"/>
        <end position="467"/>
    </location>
</feature>
<keyword evidence="1" id="KW-0732">Signal</keyword>
<feature type="domain" description="PPM-type phosphatase" evidence="5">
    <location>
        <begin position="560"/>
        <end position="784"/>
    </location>
</feature>
<dbReference type="Gene3D" id="3.40.190.10">
    <property type="entry name" value="Periplasmic binding protein-like II"/>
    <property type="match status" value="4"/>
</dbReference>
<evidence type="ECO:0000259" key="4">
    <source>
        <dbReference type="SMART" id="SM00062"/>
    </source>
</evidence>